<protein>
    <recommendedName>
        <fullName evidence="3">RNA pseudouridylate synthase</fullName>
    </recommendedName>
    <alternativeName>
        <fullName evidence="4">RNA-uridine isomerase</fullName>
    </alternativeName>
</protein>
<comment type="similarity">
    <text evidence="2">Belongs to the pseudouridine synthase RluA family.</text>
</comment>
<dbReference type="Proteomes" id="UP001057522">
    <property type="component" value="Unassembled WGS sequence"/>
</dbReference>
<dbReference type="Pfam" id="PF00849">
    <property type="entry name" value="PseudoU_synth_2"/>
    <property type="match status" value="1"/>
</dbReference>
<dbReference type="RefSeq" id="WP_250603437.1">
    <property type="nucleotide sequence ID" value="NZ_JAMOKX010000001.1"/>
</dbReference>
<sequence length="265" mass="29952">MKPKQTKNSAQKNQSIPAKIPSNAQKAYKLLSAQEGISHNEAKNLIDRGLVTIQGKKLKIARALLSPNTHFKVQQLPPIKIIFQDQNILALSKPAFLTSEEIAKLYPQWALLHRLDKETSGILLFIKENSPFHLKAKEEFKKEQVFKQYVAIVEGIIEEEQEITEPLIIQKGHFAKVIVAKKNGIKAYTKITPIEIEGKKTKLEILIKTGRTHQIRAHLAHIKHPIIGDTFYGGKPANRILLHAQKIALLDYSFEDSPPKEFLLG</sequence>
<dbReference type="SUPFAM" id="SSF55120">
    <property type="entry name" value="Pseudouridine synthase"/>
    <property type="match status" value="1"/>
</dbReference>
<evidence type="ECO:0000256" key="5">
    <source>
        <dbReference type="PROSITE-ProRule" id="PRU00182"/>
    </source>
</evidence>
<dbReference type="PROSITE" id="PS50889">
    <property type="entry name" value="S4"/>
    <property type="match status" value="1"/>
</dbReference>
<evidence type="ECO:0000256" key="2">
    <source>
        <dbReference type="ARBA" id="ARBA00010876"/>
    </source>
</evidence>
<dbReference type="CDD" id="cd02869">
    <property type="entry name" value="PseudoU_synth_RluA_like"/>
    <property type="match status" value="1"/>
</dbReference>
<evidence type="ECO:0000256" key="1">
    <source>
        <dbReference type="ARBA" id="ARBA00000073"/>
    </source>
</evidence>
<keyword evidence="5" id="KW-0694">RNA-binding</keyword>
<evidence type="ECO:0000313" key="8">
    <source>
        <dbReference type="Proteomes" id="UP001057522"/>
    </source>
</evidence>
<comment type="catalytic activity">
    <reaction evidence="1">
        <text>a uridine in RNA = a pseudouridine in RNA</text>
        <dbReference type="Rhea" id="RHEA:48348"/>
        <dbReference type="Rhea" id="RHEA-COMP:12068"/>
        <dbReference type="Rhea" id="RHEA-COMP:12069"/>
        <dbReference type="ChEBI" id="CHEBI:65314"/>
        <dbReference type="ChEBI" id="CHEBI:65315"/>
    </reaction>
</comment>
<evidence type="ECO:0000259" key="6">
    <source>
        <dbReference type="Pfam" id="PF00849"/>
    </source>
</evidence>
<name>A0ABT0TSI9_9HELI</name>
<keyword evidence="8" id="KW-1185">Reference proteome</keyword>
<dbReference type="Gene3D" id="3.30.2350.10">
    <property type="entry name" value="Pseudouridine synthase"/>
    <property type="match status" value="1"/>
</dbReference>
<organism evidence="7 8">
    <name type="scientific">Helicobacter colisuis</name>
    <dbReference type="NCBI Taxonomy" id="2949739"/>
    <lineage>
        <taxon>Bacteria</taxon>
        <taxon>Pseudomonadati</taxon>
        <taxon>Campylobacterota</taxon>
        <taxon>Epsilonproteobacteria</taxon>
        <taxon>Campylobacterales</taxon>
        <taxon>Helicobacteraceae</taxon>
        <taxon>Helicobacter</taxon>
    </lineage>
</organism>
<dbReference type="InterPro" id="IPR020103">
    <property type="entry name" value="PsdUridine_synth_cat_dom_sf"/>
</dbReference>
<accession>A0ABT0TSI9</accession>
<proteinExistence type="inferred from homology"/>
<dbReference type="EMBL" id="JAMOKX010000001">
    <property type="protein sequence ID" value="MCL9818887.1"/>
    <property type="molecule type" value="Genomic_DNA"/>
</dbReference>
<evidence type="ECO:0000313" key="7">
    <source>
        <dbReference type="EMBL" id="MCL9818887.1"/>
    </source>
</evidence>
<comment type="caution">
    <text evidence="7">The sequence shown here is derived from an EMBL/GenBank/DDBJ whole genome shotgun (WGS) entry which is preliminary data.</text>
</comment>
<dbReference type="InterPro" id="IPR006145">
    <property type="entry name" value="PsdUridine_synth_RsuA/RluA"/>
</dbReference>
<reference evidence="7" key="1">
    <citation type="submission" date="2022-06" db="EMBL/GenBank/DDBJ databases">
        <title>Helicobacter colisuis sp. nov.</title>
        <authorList>
            <person name="Papic B."/>
            <person name="Gruntar I."/>
        </authorList>
    </citation>
    <scope>NUCLEOTIDE SEQUENCE</scope>
    <source>
        <strain evidence="7">11154-15</strain>
    </source>
</reference>
<dbReference type="InterPro" id="IPR050188">
    <property type="entry name" value="RluA_PseudoU_synthase"/>
</dbReference>
<evidence type="ECO:0000256" key="3">
    <source>
        <dbReference type="ARBA" id="ARBA00031870"/>
    </source>
</evidence>
<feature type="domain" description="Pseudouridine synthase RsuA/RluA-like" evidence="6">
    <location>
        <begin position="106"/>
        <end position="221"/>
    </location>
</feature>
<evidence type="ECO:0000256" key="4">
    <source>
        <dbReference type="ARBA" id="ARBA00033164"/>
    </source>
</evidence>
<dbReference type="PANTHER" id="PTHR21600:SF44">
    <property type="entry name" value="RIBOSOMAL LARGE SUBUNIT PSEUDOURIDINE SYNTHASE D"/>
    <property type="match status" value="1"/>
</dbReference>
<gene>
    <name evidence="7" type="ORF">NCR95_01655</name>
</gene>
<dbReference type="PANTHER" id="PTHR21600">
    <property type="entry name" value="MITOCHONDRIAL RNA PSEUDOURIDINE SYNTHASE"/>
    <property type="match status" value="1"/>
</dbReference>